<dbReference type="EMBL" id="BAAAEM010000002">
    <property type="protein sequence ID" value="GAA0468874.1"/>
    <property type="molecule type" value="Genomic_DNA"/>
</dbReference>
<feature type="compositionally biased region" description="Basic and acidic residues" evidence="1">
    <location>
        <begin position="94"/>
        <end position="112"/>
    </location>
</feature>
<accession>A0ABP3K0W5</accession>
<comment type="caution">
    <text evidence="2">The sequence shown here is derived from an EMBL/GenBank/DDBJ whole genome shotgun (WGS) entry which is preliminary data.</text>
</comment>
<reference evidence="3" key="1">
    <citation type="journal article" date="2019" name="Int. J. Syst. Evol. Microbiol.">
        <title>The Global Catalogue of Microorganisms (GCM) 10K type strain sequencing project: providing services to taxonomists for standard genome sequencing and annotation.</title>
        <authorList>
            <consortium name="The Broad Institute Genomics Platform"/>
            <consortium name="The Broad Institute Genome Sequencing Center for Infectious Disease"/>
            <person name="Wu L."/>
            <person name="Ma J."/>
        </authorList>
    </citation>
    <scope>NUCLEOTIDE SEQUENCE [LARGE SCALE GENOMIC DNA]</scope>
    <source>
        <strain evidence="3">JCM 14162</strain>
    </source>
</reference>
<dbReference type="RefSeq" id="WP_229953764.1">
    <property type="nucleotide sequence ID" value="NZ_BAAAEM010000002.1"/>
</dbReference>
<sequence>MKQSTLTAVANLERVKINDLPDILSEMDATENMVPLVVQKGSDDLVALVSVNFVYQFIELYSELTAPSVYRVCDLPDHIKQNIRESLPSEEEIQADKWSDDWPSHGDEPLKS</sequence>
<proteinExistence type="predicted"/>
<keyword evidence="3" id="KW-1185">Reference proteome</keyword>
<gene>
    <name evidence="2" type="ORF">GCM10009096_07240</name>
</gene>
<dbReference type="Proteomes" id="UP001500713">
    <property type="component" value="Unassembled WGS sequence"/>
</dbReference>
<name>A0ABP3K0W5_9SPHN</name>
<evidence type="ECO:0000313" key="2">
    <source>
        <dbReference type="EMBL" id="GAA0468874.1"/>
    </source>
</evidence>
<organism evidence="2 3">
    <name type="scientific">Parasphingorhabdus litoris</name>
    <dbReference type="NCBI Taxonomy" id="394733"/>
    <lineage>
        <taxon>Bacteria</taxon>
        <taxon>Pseudomonadati</taxon>
        <taxon>Pseudomonadota</taxon>
        <taxon>Alphaproteobacteria</taxon>
        <taxon>Sphingomonadales</taxon>
        <taxon>Sphingomonadaceae</taxon>
        <taxon>Parasphingorhabdus</taxon>
    </lineage>
</organism>
<protein>
    <submittedName>
        <fullName evidence="2">Uncharacterized protein</fullName>
    </submittedName>
</protein>
<evidence type="ECO:0000256" key="1">
    <source>
        <dbReference type="SAM" id="MobiDB-lite"/>
    </source>
</evidence>
<evidence type="ECO:0000313" key="3">
    <source>
        <dbReference type="Proteomes" id="UP001500713"/>
    </source>
</evidence>
<feature type="region of interest" description="Disordered" evidence="1">
    <location>
        <begin position="84"/>
        <end position="112"/>
    </location>
</feature>